<dbReference type="PANTHER" id="PTHR10492">
    <property type="match status" value="1"/>
</dbReference>
<keyword evidence="2" id="KW-0347">Helicase</keyword>
<keyword evidence="1" id="KW-0479">Metal-binding</keyword>
<dbReference type="InterPro" id="IPR025476">
    <property type="entry name" value="Helitron_helicase-like"/>
</dbReference>
<feature type="compositionally biased region" description="Acidic residues" evidence="3">
    <location>
        <begin position="2023"/>
        <end position="2039"/>
    </location>
</feature>
<dbReference type="GO" id="GO:0006310">
    <property type="term" value="P:DNA recombination"/>
    <property type="evidence" value="ECO:0007669"/>
    <property type="project" value="UniProtKB-KW"/>
</dbReference>
<gene>
    <name evidence="6" type="ORF">THAOC_37727</name>
</gene>
<protein>
    <recommendedName>
        <fullName evidence="2">ATP-dependent DNA helicase</fullName>
        <ecNumber evidence="2">5.6.2.3</ecNumber>
    </recommendedName>
</protein>
<dbReference type="PANTHER" id="PTHR10492:SF57">
    <property type="entry name" value="ATP-DEPENDENT DNA HELICASE"/>
    <property type="match status" value="1"/>
</dbReference>
<dbReference type="GO" id="GO:0008270">
    <property type="term" value="F:zinc ion binding"/>
    <property type="evidence" value="ECO:0007669"/>
    <property type="project" value="UniProtKB-KW"/>
</dbReference>
<proteinExistence type="inferred from homology"/>
<dbReference type="GO" id="GO:0006281">
    <property type="term" value="P:DNA repair"/>
    <property type="evidence" value="ECO:0007669"/>
    <property type="project" value="UniProtKB-KW"/>
</dbReference>
<dbReference type="Gene3D" id="3.30.420.10">
    <property type="entry name" value="Ribonuclease H-like superfamily/Ribonuclease H"/>
    <property type="match status" value="1"/>
</dbReference>
<feature type="non-terminal residue" evidence="6">
    <location>
        <position position="2062"/>
    </location>
</feature>
<keyword evidence="2" id="KW-0067">ATP-binding</keyword>
<dbReference type="SUPFAM" id="SSF53098">
    <property type="entry name" value="Ribonuclease H-like"/>
    <property type="match status" value="1"/>
</dbReference>
<dbReference type="InterPro" id="IPR036397">
    <property type="entry name" value="RNaseH_sf"/>
</dbReference>
<dbReference type="SUPFAM" id="SSF52540">
    <property type="entry name" value="P-loop containing nucleoside triphosphate hydrolases"/>
    <property type="match status" value="2"/>
</dbReference>
<keyword evidence="2" id="KW-0227">DNA damage</keyword>
<sequence>MSVKDYIETKLKDKVWDVRLSITANASVEESIHRGRLNLPTQDEVAILFPDDITAQHQRNVILNYRAPVGSSGLRYIPDYHRMYDATQYPTLFVKGQDGWHLDLDETCLEHTNFMIVDRMNDDKEVEVVTGLDGNISRVDGLRTNPILLGRKLGQQYIVDQYAKSEFARLRYVETHQKELCCEMYSGLQDAMGRDAQGSVGTRVILPSSFTGGDRYMHQQYLDSMALFQRFGRPHFFITFTFNPEWREMKEALAMFGTGDQTVLDRPDLVARVFKLKKAQLIRDLTSECIFGRLKARTHSIEFQKRGFPHAHIIVWLDLDRHLTPGEMDKVICAEIPDEKYSDKFGELHDNPIYGAVTKFMLHGPCGARNSKLSCMQDGHCRFNFPKKYQFETELSEDGYPVYRRRSPVDGGNTLIKFRNGERVQYTNADVVPYNKYLTWKYNCHINIEYCYSILAIKYHIKYINKGSDLASMTVGSADDDSEGANNEARNEVDEHRTKRYISGAEGAWRLRGNELAERKPTVSRLPLHLYNQQAVYFVPNDKKGTIERMEKSSRTKLTAFFELNEEDEFARTLLYREIPEHFTWDCKKRRWKRRARGWDDGIPEAIGRMYSIHPTKVELYSLRLLLNSVRGATGYSNINYYNGIQYETHQEAAIARGLVKSDIMWIACMKEAHETETYIPRLRKLFVSILTKCEVGDHRKFFEASKDLMNEDFLRRYKRQYERNEMGVEFEDGWTLEDFATNSCLAHLEKLLELEGHSLDDFHLPLANLDKEQVIQNSMLEEIIGEEGNLPPNKAKEFYEENFPKLNPDQLHAFNTIKQLILEDNRDGLLIFLDAPGGTGKTFTLNVLISWIRMEDREVASSATSGIAANLLHLGRTAHNRYKLPINPTKDSTCNIPKQSDLAQLLRKMSLGIIDEGPMLDKLAYEALDRTLKGLAEPQDCNKKFGGKIILVSGDFRQLLPVIPKANPAKVVSHTLKNSVRLWDEEVMCLHLRENMRVKNEIAKRPNDSEFRDQLEKHEQWLLDLGEGRLPCHGYDESDIIDIPPSMSKDSKEDVIDSVFEDFTEHIGDGEYYKSRVILAATNEVVNEVNNEMVRRIPGVLHTLESVDTVGDMDSQTSFPTEFLNSLSLSGLPEHELHLRVDSVVILLRNMDIKGGHCNGTRYLVKHIGEYRLVLHKLEAGPDDKDKILILPRIPLRYNGVDLPFEICRLQFPVKLAFALTINRSQGQSVYLREPSSRGALAGAKRRLVQMKKEFDSMRLESSEDDPDEFITKLEGKRNELNRVKIAGKSEITETDLVLQVLTNLTEEYEVAISALETRMNDPATTVTITDVRDSLNTRFSRMKQQQSRETLESKYEKALAALEKSKKPYRHSKPYKQYKGRCTKCGEYGHKSTHCKKDQRNIDDGMTTGRGPCWQCGKFGHHASECTQRKKQHRDQARLAIEESDNEYGSDCESDDESLDELGFITTMPINANRVTFDNDIVIIPEVDSRPTSILNDKAMRMCTVDGEKFHSFNKLTVIGDTGASSTVDNDDSGMEDVEEIDEYIDGVGGRVQATKKGYKWYQFKQVDGSYSFRRIKTKYCPLLPVRLMSITGELSNGARLSSDGHNNLVLNYADGGTIVFDRRIKTRDGWVAGVEMTQMCDEIAAPALASPIYVDEGELTPILIEDDEAIDNDEPNKPTINVNEYHKELGHPNEVVTRSTAAARGIQLTGTFKPCEDCAVGKSKRKKLRKETVERAKKPGERMFLDISSPKTTSIGGSIHWALMLDDHSDQAFSFFLSKKSDLAKTIVPFIKSLRSKRNIAVETIRCDNAGENRYLEKMCEQEGLDITFEYTAPGTPQQNGRVERKFATLSGRIRAMLNGSGIEPDKRLKFWTEAASTATKLDNEIVQKGATSNSFQQFFGKGVKSTVDDSTKIFGEMCMVHDWGIKKKFDGRSTPCIWLGYADGHATGTYRVYNPETRRVRLSRSVTFLRESYGDYNERKQDKLKVAEAVKKRDSAVYHQKDEDEYSDVPALVRRVSSSDDEDSDDDDDADDQDDDAKSNSTNNTAGGNNNEVDIEAA</sequence>
<feature type="region of interest" description="Disordered" evidence="3">
    <location>
        <begin position="475"/>
        <end position="494"/>
    </location>
</feature>
<comment type="cofactor">
    <cofactor evidence="2">
        <name>Mg(2+)</name>
        <dbReference type="ChEBI" id="CHEBI:18420"/>
    </cofactor>
</comment>
<dbReference type="Gene3D" id="3.40.50.300">
    <property type="entry name" value="P-loop containing nucleotide triphosphate hydrolases"/>
    <property type="match status" value="1"/>
</dbReference>
<feature type="region of interest" description="Disordered" evidence="3">
    <location>
        <begin position="1998"/>
        <end position="2062"/>
    </location>
</feature>
<evidence type="ECO:0000256" key="2">
    <source>
        <dbReference type="RuleBase" id="RU363044"/>
    </source>
</evidence>
<feature type="domain" description="CCHC-type" evidence="4">
    <location>
        <begin position="1415"/>
        <end position="1430"/>
    </location>
</feature>
<dbReference type="SUPFAM" id="SSF57756">
    <property type="entry name" value="Retrovirus zinc finger-like domains"/>
    <property type="match status" value="1"/>
</dbReference>
<dbReference type="Pfam" id="PF05970">
    <property type="entry name" value="PIF1"/>
    <property type="match status" value="1"/>
</dbReference>
<accession>K0QZP2</accession>
<dbReference type="InterPro" id="IPR027417">
    <property type="entry name" value="P-loop_NTPase"/>
</dbReference>
<name>K0QZP2_THAOC</name>
<evidence type="ECO:0000313" key="7">
    <source>
        <dbReference type="Proteomes" id="UP000266841"/>
    </source>
</evidence>
<comment type="similarity">
    <text evidence="2">Belongs to the helicase family.</text>
</comment>
<dbReference type="SMART" id="SM00343">
    <property type="entry name" value="ZnF_C2HC"/>
    <property type="match status" value="2"/>
</dbReference>
<dbReference type="InterPro" id="IPR001878">
    <property type="entry name" value="Znf_CCHC"/>
</dbReference>
<dbReference type="GO" id="GO:0003676">
    <property type="term" value="F:nucleic acid binding"/>
    <property type="evidence" value="ECO:0007669"/>
    <property type="project" value="InterPro"/>
</dbReference>
<keyword evidence="2" id="KW-0378">Hydrolase</keyword>
<dbReference type="InterPro" id="IPR049163">
    <property type="entry name" value="Pif1-like_2B_dom"/>
</dbReference>
<feature type="domain" description="Integrase catalytic" evidence="5">
    <location>
        <begin position="1738"/>
        <end position="1907"/>
    </location>
</feature>
<comment type="catalytic activity">
    <reaction evidence="2">
        <text>ATP + H2O = ADP + phosphate + H(+)</text>
        <dbReference type="Rhea" id="RHEA:13065"/>
        <dbReference type="ChEBI" id="CHEBI:15377"/>
        <dbReference type="ChEBI" id="CHEBI:15378"/>
        <dbReference type="ChEBI" id="CHEBI:30616"/>
        <dbReference type="ChEBI" id="CHEBI:43474"/>
        <dbReference type="ChEBI" id="CHEBI:456216"/>
        <dbReference type="EC" id="5.6.2.3"/>
    </reaction>
</comment>
<evidence type="ECO:0000259" key="4">
    <source>
        <dbReference type="PROSITE" id="PS50158"/>
    </source>
</evidence>
<dbReference type="PROSITE" id="PS50158">
    <property type="entry name" value="ZF_CCHC"/>
    <property type="match status" value="2"/>
</dbReference>
<dbReference type="Pfam" id="PF14214">
    <property type="entry name" value="Helitron_like_N"/>
    <property type="match status" value="1"/>
</dbReference>
<dbReference type="Pfam" id="PF25597">
    <property type="entry name" value="SH3_retrovirus"/>
    <property type="match status" value="1"/>
</dbReference>
<dbReference type="EMBL" id="AGNL01050626">
    <property type="protein sequence ID" value="EJK43794.1"/>
    <property type="molecule type" value="Genomic_DNA"/>
</dbReference>
<dbReference type="Gene3D" id="4.10.60.10">
    <property type="entry name" value="Zinc finger, CCHC-type"/>
    <property type="match status" value="1"/>
</dbReference>
<reference evidence="6 7" key="1">
    <citation type="journal article" date="2012" name="Genome Biol.">
        <title>Genome and low-iron response of an oceanic diatom adapted to chronic iron limitation.</title>
        <authorList>
            <person name="Lommer M."/>
            <person name="Specht M."/>
            <person name="Roy A.S."/>
            <person name="Kraemer L."/>
            <person name="Andreson R."/>
            <person name="Gutowska M.A."/>
            <person name="Wolf J."/>
            <person name="Bergner S.V."/>
            <person name="Schilhabel M.B."/>
            <person name="Klostermeier U.C."/>
            <person name="Beiko R.G."/>
            <person name="Rosenstiel P."/>
            <person name="Hippler M."/>
            <person name="Laroche J."/>
        </authorList>
    </citation>
    <scope>NUCLEOTIDE SEQUENCE [LARGE SCALE GENOMIC DNA]</scope>
    <source>
        <strain evidence="6 7">CCMP1005</strain>
    </source>
</reference>
<keyword evidence="2" id="KW-0234">DNA repair</keyword>
<keyword evidence="1" id="KW-0863">Zinc-finger</keyword>
<dbReference type="GO" id="GO:0005524">
    <property type="term" value="F:ATP binding"/>
    <property type="evidence" value="ECO:0007669"/>
    <property type="project" value="UniProtKB-KW"/>
</dbReference>
<dbReference type="GO" id="GO:0043139">
    <property type="term" value="F:5'-3' DNA helicase activity"/>
    <property type="evidence" value="ECO:0007669"/>
    <property type="project" value="UniProtKB-EC"/>
</dbReference>
<comment type="caution">
    <text evidence="6">The sequence shown here is derived from an EMBL/GenBank/DDBJ whole genome shotgun (WGS) entry which is preliminary data.</text>
</comment>
<dbReference type="GO" id="GO:0015074">
    <property type="term" value="P:DNA integration"/>
    <property type="evidence" value="ECO:0007669"/>
    <property type="project" value="InterPro"/>
</dbReference>
<dbReference type="InterPro" id="IPR057670">
    <property type="entry name" value="SH3_retrovirus"/>
</dbReference>
<dbReference type="GO" id="GO:0016887">
    <property type="term" value="F:ATP hydrolysis activity"/>
    <property type="evidence" value="ECO:0007669"/>
    <property type="project" value="RHEA"/>
</dbReference>
<dbReference type="Proteomes" id="UP000266841">
    <property type="component" value="Unassembled WGS sequence"/>
</dbReference>
<dbReference type="eggNOG" id="KOG0987">
    <property type="taxonomic scope" value="Eukaryota"/>
</dbReference>
<dbReference type="InterPro" id="IPR010285">
    <property type="entry name" value="DNA_helicase_pif1-like_DEAD"/>
</dbReference>
<keyword evidence="2" id="KW-0233">DNA recombination</keyword>
<dbReference type="GO" id="GO:0000723">
    <property type="term" value="P:telomere maintenance"/>
    <property type="evidence" value="ECO:0007669"/>
    <property type="project" value="InterPro"/>
</dbReference>
<keyword evidence="1" id="KW-0862">Zinc</keyword>
<dbReference type="PROSITE" id="PS50994">
    <property type="entry name" value="INTEGRASE"/>
    <property type="match status" value="1"/>
</dbReference>
<dbReference type="Pfam" id="PF21530">
    <property type="entry name" value="Pif1_2B_dom"/>
    <property type="match status" value="1"/>
</dbReference>
<keyword evidence="2" id="KW-0547">Nucleotide-binding</keyword>
<dbReference type="EC" id="5.6.2.3" evidence="2"/>
<dbReference type="eggNOG" id="KOG0017">
    <property type="taxonomic scope" value="Eukaryota"/>
</dbReference>
<evidence type="ECO:0000256" key="3">
    <source>
        <dbReference type="SAM" id="MobiDB-lite"/>
    </source>
</evidence>
<dbReference type="InterPro" id="IPR012337">
    <property type="entry name" value="RNaseH-like_sf"/>
</dbReference>
<dbReference type="InterPro" id="IPR001584">
    <property type="entry name" value="Integrase_cat-core"/>
</dbReference>
<evidence type="ECO:0000313" key="6">
    <source>
        <dbReference type="EMBL" id="EJK43794.1"/>
    </source>
</evidence>
<dbReference type="OrthoDB" id="6776856at2759"/>
<dbReference type="InterPro" id="IPR036875">
    <property type="entry name" value="Znf_CCHC_sf"/>
</dbReference>
<feature type="compositionally biased region" description="Low complexity" evidence="3">
    <location>
        <begin position="2043"/>
        <end position="2055"/>
    </location>
</feature>
<evidence type="ECO:0000256" key="1">
    <source>
        <dbReference type="PROSITE-ProRule" id="PRU00047"/>
    </source>
</evidence>
<evidence type="ECO:0000259" key="5">
    <source>
        <dbReference type="PROSITE" id="PS50994"/>
    </source>
</evidence>
<feature type="domain" description="CCHC-type" evidence="4">
    <location>
        <begin position="1383"/>
        <end position="1399"/>
    </location>
</feature>
<keyword evidence="7" id="KW-1185">Reference proteome</keyword>
<organism evidence="6 7">
    <name type="scientific">Thalassiosira oceanica</name>
    <name type="common">Marine diatom</name>
    <dbReference type="NCBI Taxonomy" id="159749"/>
    <lineage>
        <taxon>Eukaryota</taxon>
        <taxon>Sar</taxon>
        <taxon>Stramenopiles</taxon>
        <taxon>Ochrophyta</taxon>
        <taxon>Bacillariophyta</taxon>
        <taxon>Coscinodiscophyceae</taxon>
        <taxon>Thalassiosirophycidae</taxon>
        <taxon>Thalassiosirales</taxon>
        <taxon>Thalassiosiraceae</taxon>
        <taxon>Thalassiosira</taxon>
    </lineage>
</organism>